<protein>
    <recommendedName>
        <fullName evidence="1">HTH cro/C1-type domain-containing protein</fullName>
    </recommendedName>
</protein>
<dbReference type="SUPFAM" id="SSF47413">
    <property type="entry name" value="lambda repressor-like DNA-binding domains"/>
    <property type="match status" value="1"/>
</dbReference>
<organism evidence="2 3">
    <name type="scientific">Clavibacter tessellarius</name>
    <dbReference type="NCBI Taxonomy" id="31965"/>
    <lineage>
        <taxon>Bacteria</taxon>
        <taxon>Bacillati</taxon>
        <taxon>Actinomycetota</taxon>
        <taxon>Actinomycetes</taxon>
        <taxon>Micrococcales</taxon>
        <taxon>Microbacteriaceae</taxon>
        <taxon>Clavibacter</taxon>
    </lineage>
</organism>
<dbReference type="SMART" id="SM00530">
    <property type="entry name" value="HTH_XRE"/>
    <property type="match status" value="1"/>
</dbReference>
<sequence>MARLRACGRPGTGTNDLAVHRAAAGLAPEDLALATGVSDRTIVAIENGRHEPGVDLALALARELGVRVEDLFPAHPPRA</sequence>
<dbReference type="AlphaFoldDB" id="A0A154V0H9"/>
<dbReference type="GO" id="GO:0003677">
    <property type="term" value="F:DNA binding"/>
    <property type="evidence" value="ECO:0007669"/>
    <property type="project" value="InterPro"/>
</dbReference>
<dbReference type="EMBL" id="LQXA01000036">
    <property type="protein sequence ID" value="KZC94684.1"/>
    <property type="molecule type" value="Genomic_DNA"/>
</dbReference>
<dbReference type="InterPro" id="IPR001387">
    <property type="entry name" value="Cro/C1-type_HTH"/>
</dbReference>
<evidence type="ECO:0000259" key="1">
    <source>
        <dbReference type="PROSITE" id="PS50943"/>
    </source>
</evidence>
<dbReference type="Pfam" id="PF01381">
    <property type="entry name" value="HTH_3"/>
    <property type="match status" value="1"/>
</dbReference>
<evidence type="ECO:0000313" key="3">
    <source>
        <dbReference type="Proteomes" id="UP000076218"/>
    </source>
</evidence>
<proteinExistence type="predicted"/>
<dbReference type="STRING" id="31965.AWH51_12150"/>
<dbReference type="PROSITE" id="PS50943">
    <property type="entry name" value="HTH_CROC1"/>
    <property type="match status" value="1"/>
</dbReference>
<dbReference type="CDD" id="cd00093">
    <property type="entry name" value="HTH_XRE"/>
    <property type="match status" value="1"/>
</dbReference>
<name>A0A154V0H9_9MICO</name>
<evidence type="ECO:0000313" key="2">
    <source>
        <dbReference type="EMBL" id="KZC94684.1"/>
    </source>
</evidence>
<dbReference type="Proteomes" id="UP000076218">
    <property type="component" value="Unassembled WGS sequence"/>
</dbReference>
<comment type="caution">
    <text evidence="2">The sequence shown here is derived from an EMBL/GenBank/DDBJ whole genome shotgun (WGS) entry which is preliminary data.</text>
</comment>
<accession>A0A154V0H9</accession>
<feature type="domain" description="HTH cro/C1-type" evidence="1">
    <location>
        <begin position="17"/>
        <end position="71"/>
    </location>
</feature>
<reference evidence="2 3" key="1">
    <citation type="submission" date="2016-01" db="EMBL/GenBank/DDBJ databases">
        <title>Draft genome sequence of Clavibacter michiganensis subsp. tessellarius DOAB 609.</title>
        <authorList>
            <person name="Tambong J.T."/>
        </authorList>
    </citation>
    <scope>NUCLEOTIDE SEQUENCE [LARGE SCALE GENOMIC DNA]</scope>
    <source>
        <strain evidence="2 3">DOAB 609</strain>
    </source>
</reference>
<dbReference type="Gene3D" id="1.10.260.40">
    <property type="entry name" value="lambda repressor-like DNA-binding domains"/>
    <property type="match status" value="1"/>
</dbReference>
<dbReference type="InterPro" id="IPR010982">
    <property type="entry name" value="Lambda_DNA-bd_dom_sf"/>
</dbReference>
<gene>
    <name evidence="2" type="ORF">AWH51_12150</name>
</gene>